<evidence type="ECO:0000313" key="2">
    <source>
        <dbReference type="Proteomes" id="UP000272942"/>
    </source>
</evidence>
<dbReference type="WBParaSite" id="ECPE_0001509901-mRNA-1">
    <property type="protein sequence ID" value="ECPE_0001509901-mRNA-1"/>
    <property type="gene ID" value="ECPE_0001509901"/>
</dbReference>
<reference evidence="3" key="1">
    <citation type="submission" date="2016-06" db="UniProtKB">
        <authorList>
            <consortium name="WormBaseParasite"/>
        </authorList>
    </citation>
    <scope>IDENTIFICATION</scope>
</reference>
<gene>
    <name evidence="1" type="ORF">ECPE_LOCUS15059</name>
</gene>
<evidence type="ECO:0000313" key="3">
    <source>
        <dbReference type="WBParaSite" id="ECPE_0001509901-mRNA-1"/>
    </source>
</evidence>
<reference evidence="1 2" key="2">
    <citation type="submission" date="2018-11" db="EMBL/GenBank/DDBJ databases">
        <authorList>
            <consortium name="Pathogen Informatics"/>
        </authorList>
    </citation>
    <scope>NUCLEOTIDE SEQUENCE [LARGE SCALE GENOMIC DNA]</scope>
    <source>
        <strain evidence="1 2">Egypt</strain>
    </source>
</reference>
<protein>
    <submittedName>
        <fullName evidence="3">G protein gamma domain-containing protein</fullName>
    </submittedName>
</protein>
<dbReference type="Proteomes" id="UP000272942">
    <property type="component" value="Unassembled WGS sequence"/>
</dbReference>
<sequence>MRQDEATLSSERSPAEPLELIHEQALEIKDLKVRLSIFVDQLASLEALILASVPTTCAANTALKLSQQEILDAAKKVKDSEQCA</sequence>
<evidence type="ECO:0000313" key="1">
    <source>
        <dbReference type="EMBL" id="VDP92331.1"/>
    </source>
</evidence>
<accession>A0A183B774</accession>
<organism evidence="3">
    <name type="scientific">Echinostoma caproni</name>
    <dbReference type="NCBI Taxonomy" id="27848"/>
    <lineage>
        <taxon>Eukaryota</taxon>
        <taxon>Metazoa</taxon>
        <taxon>Spiralia</taxon>
        <taxon>Lophotrochozoa</taxon>
        <taxon>Platyhelminthes</taxon>
        <taxon>Trematoda</taxon>
        <taxon>Digenea</taxon>
        <taxon>Plagiorchiida</taxon>
        <taxon>Echinostomata</taxon>
        <taxon>Echinostomatoidea</taxon>
        <taxon>Echinostomatidae</taxon>
        <taxon>Echinostoma</taxon>
    </lineage>
</organism>
<dbReference type="AlphaFoldDB" id="A0A183B774"/>
<keyword evidence="2" id="KW-1185">Reference proteome</keyword>
<name>A0A183B774_9TREM</name>
<proteinExistence type="predicted"/>
<dbReference type="EMBL" id="UZAN01059385">
    <property type="protein sequence ID" value="VDP92331.1"/>
    <property type="molecule type" value="Genomic_DNA"/>
</dbReference>